<accession>A0ABV9TA77</accession>
<evidence type="ECO:0000259" key="5">
    <source>
        <dbReference type="PROSITE" id="PS52004"/>
    </source>
</evidence>
<dbReference type="Pfam" id="PF00109">
    <property type="entry name" value="ketoacyl-synt"/>
    <property type="match status" value="1"/>
</dbReference>
<dbReference type="RefSeq" id="WP_119330597.1">
    <property type="nucleotide sequence ID" value="NZ_JBHSJH010000001.1"/>
</dbReference>
<dbReference type="InterPro" id="IPR014031">
    <property type="entry name" value="Ketoacyl_synth_C"/>
</dbReference>
<dbReference type="CDD" id="cd00834">
    <property type="entry name" value="KAS_I_II"/>
    <property type="match status" value="1"/>
</dbReference>
<dbReference type="PROSITE" id="PS00606">
    <property type="entry name" value="KS3_1"/>
    <property type="match status" value="1"/>
</dbReference>
<dbReference type="InterPro" id="IPR018201">
    <property type="entry name" value="Ketoacyl_synth_AS"/>
</dbReference>
<dbReference type="EMBL" id="JBHSJH010000001">
    <property type="protein sequence ID" value="MFC4891667.1"/>
    <property type="molecule type" value="Genomic_DNA"/>
</dbReference>
<feature type="domain" description="Ketosynthase family 3 (KS3)" evidence="5">
    <location>
        <begin position="1"/>
        <end position="406"/>
    </location>
</feature>
<comment type="pathway">
    <text evidence="1">Lipid metabolism; fatty acid biosynthesis.</text>
</comment>
<dbReference type="InterPro" id="IPR000794">
    <property type="entry name" value="Beta-ketoacyl_synthase"/>
</dbReference>
<gene>
    <name evidence="6" type="ORF">ACFPDQ_01215</name>
</gene>
<evidence type="ECO:0000256" key="4">
    <source>
        <dbReference type="RuleBase" id="RU003694"/>
    </source>
</evidence>
<proteinExistence type="inferred from homology"/>
<keyword evidence="3 4" id="KW-0808">Transferase</keyword>
<sequence length="408" mass="43769">MRRVVVTGMAGVTALGNTADDIFTAIQQGKTATRNIAQWHNIKGLNTQLGAPIENFNIPEHYTRKQTRGMGRVAKFATVATENALKDANLLDQEDLLNSGNVGVAYGSCSGSTKPLAELTSILIDNSVNNVNATTYIKGMSHTCAVNIALFFGLTGRLIPTSSACTSSSQAIGYAYEAIKYGLQDIMIAGGAEELCPSQVAVFDTLYATSQMNEHPELTPRPFDRDRDGLVLGEGGVTLILESLEHAKQRGANIYAELVGFGTNCDAVHVTQPTAEKMQKALELALKNANLNADDIGYINAHGTATERGDIAESQATANIFGPNTPISSLKGYFGHTLGACGALESWLSIEMMRKGMLLSNANLQNIDPKCSPLNYLQSSVNLNVDYIMSNNFAFGGVNTSLIFKKWK</sequence>
<dbReference type="Pfam" id="PF02801">
    <property type="entry name" value="Ketoacyl-synt_C"/>
    <property type="match status" value="1"/>
</dbReference>
<evidence type="ECO:0000256" key="2">
    <source>
        <dbReference type="ARBA" id="ARBA00008467"/>
    </source>
</evidence>
<protein>
    <submittedName>
        <fullName evidence="6">Beta-ketoacyl-ACP synthase</fullName>
        <ecNumber evidence="6">2.3.1.179</ecNumber>
    </submittedName>
</protein>
<dbReference type="PANTHER" id="PTHR11712:SF325">
    <property type="entry name" value="3-OXOACYL-(ACYL-CARRIER-PROTEIN) SYNTHASE II FABF"/>
    <property type="match status" value="1"/>
</dbReference>
<dbReference type="EC" id="2.3.1.179" evidence="6"/>
<reference evidence="7" key="1">
    <citation type="journal article" date="2019" name="Int. J. Syst. Evol. Microbiol.">
        <title>The Global Catalogue of Microorganisms (GCM) 10K type strain sequencing project: providing services to taxonomists for standard genome sequencing and annotation.</title>
        <authorList>
            <consortium name="The Broad Institute Genomics Platform"/>
            <consortium name="The Broad Institute Genome Sequencing Center for Infectious Disease"/>
            <person name="Wu L."/>
            <person name="Ma J."/>
        </authorList>
    </citation>
    <scope>NUCLEOTIDE SEQUENCE [LARGE SCALE GENOMIC DNA]</scope>
    <source>
        <strain evidence="7">CGMCC 1.13718</strain>
    </source>
</reference>
<evidence type="ECO:0000256" key="1">
    <source>
        <dbReference type="ARBA" id="ARBA00005194"/>
    </source>
</evidence>
<evidence type="ECO:0000313" key="7">
    <source>
        <dbReference type="Proteomes" id="UP001595926"/>
    </source>
</evidence>
<dbReference type="Proteomes" id="UP001595926">
    <property type="component" value="Unassembled WGS sequence"/>
</dbReference>
<name>A0ABV9TA77_9GAMM</name>
<comment type="caution">
    <text evidence="6">The sequence shown here is derived from an EMBL/GenBank/DDBJ whole genome shotgun (WGS) entry which is preliminary data.</text>
</comment>
<dbReference type="InterPro" id="IPR014030">
    <property type="entry name" value="Ketoacyl_synth_N"/>
</dbReference>
<dbReference type="PROSITE" id="PS52004">
    <property type="entry name" value="KS3_2"/>
    <property type="match status" value="1"/>
</dbReference>
<organism evidence="6 7">
    <name type="scientific">Pseudofrancisella aestuarii</name>
    <dbReference type="NCBI Taxonomy" id="2670347"/>
    <lineage>
        <taxon>Bacteria</taxon>
        <taxon>Pseudomonadati</taxon>
        <taxon>Pseudomonadota</taxon>
        <taxon>Gammaproteobacteria</taxon>
        <taxon>Thiotrichales</taxon>
        <taxon>Francisellaceae</taxon>
        <taxon>Pseudofrancisella</taxon>
    </lineage>
</organism>
<dbReference type="SUPFAM" id="SSF53901">
    <property type="entry name" value="Thiolase-like"/>
    <property type="match status" value="2"/>
</dbReference>
<dbReference type="SMART" id="SM00825">
    <property type="entry name" value="PKS_KS"/>
    <property type="match status" value="1"/>
</dbReference>
<dbReference type="InterPro" id="IPR020841">
    <property type="entry name" value="PKS_Beta-ketoAc_synthase_dom"/>
</dbReference>
<dbReference type="GO" id="GO:0004315">
    <property type="term" value="F:3-oxoacyl-[acyl-carrier-protein] synthase activity"/>
    <property type="evidence" value="ECO:0007669"/>
    <property type="project" value="UniProtKB-EC"/>
</dbReference>
<dbReference type="Gene3D" id="3.40.47.10">
    <property type="match status" value="2"/>
</dbReference>
<evidence type="ECO:0000256" key="3">
    <source>
        <dbReference type="ARBA" id="ARBA00022679"/>
    </source>
</evidence>
<comment type="similarity">
    <text evidence="2 4">Belongs to the thiolase-like superfamily. Beta-ketoacyl-ACP synthases family.</text>
</comment>
<keyword evidence="6" id="KW-0012">Acyltransferase</keyword>
<evidence type="ECO:0000313" key="6">
    <source>
        <dbReference type="EMBL" id="MFC4891667.1"/>
    </source>
</evidence>
<dbReference type="NCBIfam" id="NF006587">
    <property type="entry name" value="PRK09116.1"/>
    <property type="match status" value="1"/>
</dbReference>
<keyword evidence="7" id="KW-1185">Reference proteome</keyword>
<dbReference type="InterPro" id="IPR016039">
    <property type="entry name" value="Thiolase-like"/>
</dbReference>
<dbReference type="PANTHER" id="PTHR11712">
    <property type="entry name" value="POLYKETIDE SYNTHASE-RELATED"/>
    <property type="match status" value="1"/>
</dbReference>